<accession>A0A455T7I9</accession>
<name>A0A455T7I9_9CHLR</name>
<reference evidence="9" key="1">
    <citation type="submission" date="2018-12" db="EMBL/GenBank/DDBJ databases">
        <title>Novel natural products biosynthetic potential of the class Ktedonobacteria.</title>
        <authorList>
            <person name="Zheng Y."/>
            <person name="Saitou A."/>
            <person name="Wang C.M."/>
            <person name="Toyoda A."/>
            <person name="Minakuchi Y."/>
            <person name="Sekiguchi Y."/>
            <person name="Ueda K."/>
            <person name="Takano H."/>
            <person name="Sakai Y."/>
            <person name="Yokota A."/>
            <person name="Yabe S."/>
        </authorList>
    </citation>
    <scope>NUCLEOTIDE SEQUENCE</scope>
    <source>
        <strain evidence="9">A3-2</strain>
    </source>
</reference>
<evidence type="ECO:0000256" key="5">
    <source>
        <dbReference type="ARBA" id="ARBA00022989"/>
    </source>
</evidence>
<feature type="transmembrane region" description="Helical" evidence="7">
    <location>
        <begin position="40"/>
        <end position="67"/>
    </location>
</feature>
<feature type="transmembrane region" description="Helical" evidence="7">
    <location>
        <begin position="73"/>
        <end position="96"/>
    </location>
</feature>
<keyword evidence="5 7" id="KW-1133">Transmembrane helix</keyword>
<feature type="transmembrane region" description="Helical" evidence="7">
    <location>
        <begin position="230"/>
        <end position="254"/>
    </location>
</feature>
<protein>
    <submittedName>
        <fullName evidence="9">MFS transporter</fullName>
    </submittedName>
</protein>
<dbReference type="PROSITE" id="PS50850">
    <property type="entry name" value="MFS"/>
    <property type="match status" value="1"/>
</dbReference>
<dbReference type="AlphaFoldDB" id="A0A455T7I9"/>
<feature type="transmembrane region" description="Helical" evidence="7">
    <location>
        <begin position="438"/>
        <end position="461"/>
    </location>
</feature>
<comment type="subcellular location">
    <subcellularLocation>
        <location evidence="1">Cell membrane</location>
        <topology evidence="1">Multi-pass membrane protein</topology>
    </subcellularLocation>
</comment>
<feature type="transmembrane region" description="Helical" evidence="7">
    <location>
        <begin position="334"/>
        <end position="351"/>
    </location>
</feature>
<dbReference type="PANTHER" id="PTHR42718:SF46">
    <property type="entry name" value="BLR6921 PROTEIN"/>
    <property type="match status" value="1"/>
</dbReference>
<dbReference type="InterPro" id="IPR020846">
    <property type="entry name" value="MFS_dom"/>
</dbReference>
<evidence type="ECO:0000313" key="9">
    <source>
        <dbReference type="EMBL" id="BBH95264.1"/>
    </source>
</evidence>
<feature type="transmembrane region" description="Helical" evidence="7">
    <location>
        <begin position="136"/>
        <end position="158"/>
    </location>
</feature>
<proteinExistence type="predicted"/>
<evidence type="ECO:0000256" key="3">
    <source>
        <dbReference type="ARBA" id="ARBA00022475"/>
    </source>
</evidence>
<dbReference type="InterPro" id="IPR036259">
    <property type="entry name" value="MFS_trans_sf"/>
</dbReference>
<feature type="transmembrane region" description="Helical" evidence="7">
    <location>
        <begin position="363"/>
        <end position="382"/>
    </location>
</feature>
<evidence type="ECO:0000256" key="2">
    <source>
        <dbReference type="ARBA" id="ARBA00022448"/>
    </source>
</evidence>
<dbReference type="Gene3D" id="1.20.1250.20">
    <property type="entry name" value="MFS general substrate transporter like domains"/>
    <property type="match status" value="2"/>
</dbReference>
<feature type="transmembrane region" description="Helical" evidence="7">
    <location>
        <begin position="260"/>
        <end position="279"/>
    </location>
</feature>
<evidence type="ECO:0000256" key="6">
    <source>
        <dbReference type="ARBA" id="ARBA00023136"/>
    </source>
</evidence>
<gene>
    <name evidence="9" type="ORF">KTA_34630</name>
</gene>
<feature type="transmembrane region" description="Helical" evidence="7">
    <location>
        <begin position="108"/>
        <end position="130"/>
    </location>
</feature>
<dbReference type="InterPro" id="IPR011701">
    <property type="entry name" value="MFS"/>
</dbReference>
<dbReference type="GO" id="GO:0005886">
    <property type="term" value="C:plasma membrane"/>
    <property type="evidence" value="ECO:0007669"/>
    <property type="project" value="UniProtKB-SubCell"/>
</dbReference>
<dbReference type="InterPro" id="IPR005829">
    <property type="entry name" value="Sugar_transporter_CS"/>
</dbReference>
<feature type="transmembrane region" description="Helical" evidence="7">
    <location>
        <begin position="170"/>
        <end position="192"/>
    </location>
</feature>
<feature type="transmembrane region" description="Helical" evidence="7">
    <location>
        <begin position="481"/>
        <end position="501"/>
    </location>
</feature>
<sequence>MQASSESSSTPLTPEMATVHEQMVAPAEAQAGNQKDSYRWTALSVTTVGALLASIQGSALLIALPAILVELQASFFTIMWTLMGYLLVLTVLTPIVGRLADIWGRKRLYNSGFLLFALGSLVAGLAQPLFHGADLVAGRLIQGIGAALLMTNSTAIVTDAFRKGEVGLGLGINQIAGAAGFLIGPIIGGLLTEWSWRWVFLFNVPLAAFGTLWGIWRLREPVRPARQTPIDWLGGLTLAVGLFGSLLALTMVAFPLLGEAATLTILVVGLVSLLLFALIEPRMKAPIVQIQLFRERLFAMASLSGLLNGIARGAVLFLLIFFLQGPYGKDPLTAGLMLAPFGAAFMIIGPLSGRLSDYIGSRILTPIGLAVSALGLLGLTTITPTTPFWLLALYMALMGGGSGFFVSPNTNAIMSSVPPHQRGAAAGLLGMLNNTGQMLSIAIVFPLALKGVPMQAVMQVFVYGGGMGQFPSALATFMHGLHVAFLVSFVLSLVAMLVAALRPAHR</sequence>
<dbReference type="GO" id="GO:0022857">
    <property type="term" value="F:transmembrane transporter activity"/>
    <property type="evidence" value="ECO:0007669"/>
    <property type="project" value="InterPro"/>
</dbReference>
<keyword evidence="4 7" id="KW-0812">Transmembrane</keyword>
<organism evidence="9">
    <name type="scientific">Thermogemmatispora argillosa</name>
    <dbReference type="NCBI Taxonomy" id="2045280"/>
    <lineage>
        <taxon>Bacteria</taxon>
        <taxon>Bacillati</taxon>
        <taxon>Chloroflexota</taxon>
        <taxon>Ktedonobacteria</taxon>
        <taxon>Thermogemmatisporales</taxon>
        <taxon>Thermogemmatisporaceae</taxon>
        <taxon>Thermogemmatispora</taxon>
    </lineage>
</organism>
<feature type="transmembrane region" description="Helical" evidence="7">
    <location>
        <begin position="198"/>
        <end position="218"/>
    </location>
</feature>
<feature type="domain" description="Major facilitator superfamily (MFS) profile" evidence="8">
    <location>
        <begin position="42"/>
        <end position="506"/>
    </location>
</feature>
<keyword evidence="6 7" id="KW-0472">Membrane</keyword>
<dbReference type="EMBL" id="AP019377">
    <property type="protein sequence ID" value="BBH95264.1"/>
    <property type="molecule type" value="Genomic_DNA"/>
</dbReference>
<feature type="transmembrane region" description="Helical" evidence="7">
    <location>
        <begin position="388"/>
        <end position="406"/>
    </location>
</feature>
<dbReference type="SUPFAM" id="SSF103473">
    <property type="entry name" value="MFS general substrate transporter"/>
    <property type="match status" value="1"/>
</dbReference>
<evidence type="ECO:0000256" key="1">
    <source>
        <dbReference type="ARBA" id="ARBA00004651"/>
    </source>
</evidence>
<dbReference type="PANTHER" id="PTHR42718">
    <property type="entry name" value="MAJOR FACILITATOR SUPERFAMILY MULTIDRUG TRANSPORTER MFSC"/>
    <property type="match status" value="1"/>
</dbReference>
<evidence type="ECO:0000256" key="4">
    <source>
        <dbReference type="ARBA" id="ARBA00022692"/>
    </source>
</evidence>
<feature type="transmembrane region" description="Helical" evidence="7">
    <location>
        <begin position="300"/>
        <end position="322"/>
    </location>
</feature>
<keyword evidence="3" id="KW-1003">Cell membrane</keyword>
<keyword evidence="2" id="KW-0813">Transport</keyword>
<evidence type="ECO:0000259" key="8">
    <source>
        <dbReference type="PROSITE" id="PS50850"/>
    </source>
</evidence>
<dbReference type="CDD" id="cd17321">
    <property type="entry name" value="MFS_MMR_MDR_like"/>
    <property type="match status" value="1"/>
</dbReference>
<dbReference type="Pfam" id="PF07690">
    <property type="entry name" value="MFS_1"/>
    <property type="match status" value="1"/>
</dbReference>
<evidence type="ECO:0000256" key="7">
    <source>
        <dbReference type="SAM" id="Phobius"/>
    </source>
</evidence>
<dbReference type="PROSITE" id="PS00216">
    <property type="entry name" value="SUGAR_TRANSPORT_1"/>
    <property type="match status" value="1"/>
</dbReference>